<keyword evidence="3" id="KW-1185">Reference proteome</keyword>
<proteinExistence type="predicted"/>
<accession>A0AA37V1M4</accession>
<name>A0AA37V1M4_9BACT</name>
<dbReference type="RefSeq" id="WP_284348458.1">
    <property type="nucleotide sequence ID" value="NZ_BRXS01000001.1"/>
</dbReference>
<dbReference type="AlphaFoldDB" id="A0AA37V1M4"/>
<dbReference type="EMBL" id="BRXS01000001">
    <property type="protein sequence ID" value="GLC24012.1"/>
    <property type="molecule type" value="Genomic_DNA"/>
</dbReference>
<protein>
    <recommendedName>
        <fullName evidence="4">PorV/PorQ family protein</fullName>
    </recommendedName>
</protein>
<feature type="chain" id="PRO_5041348588" description="PorV/PorQ family protein" evidence="1">
    <location>
        <begin position="26"/>
        <end position="310"/>
    </location>
</feature>
<feature type="signal peptide" evidence="1">
    <location>
        <begin position="1"/>
        <end position="25"/>
    </location>
</feature>
<gene>
    <name evidence="2" type="ORF">rosag_05250</name>
</gene>
<organism evidence="2 3">
    <name type="scientific">Roseisolibacter agri</name>
    <dbReference type="NCBI Taxonomy" id="2014610"/>
    <lineage>
        <taxon>Bacteria</taxon>
        <taxon>Pseudomonadati</taxon>
        <taxon>Gemmatimonadota</taxon>
        <taxon>Gemmatimonadia</taxon>
        <taxon>Gemmatimonadales</taxon>
        <taxon>Gemmatimonadaceae</taxon>
        <taxon>Roseisolibacter</taxon>
    </lineage>
</organism>
<keyword evidence="1" id="KW-0732">Signal</keyword>
<dbReference type="Proteomes" id="UP001161325">
    <property type="component" value="Unassembled WGS sequence"/>
</dbReference>
<evidence type="ECO:0008006" key="4">
    <source>
        <dbReference type="Google" id="ProtNLM"/>
    </source>
</evidence>
<evidence type="ECO:0000313" key="3">
    <source>
        <dbReference type="Proteomes" id="UP001161325"/>
    </source>
</evidence>
<reference evidence="2" key="1">
    <citation type="submission" date="2022-08" db="EMBL/GenBank/DDBJ databases">
        <title>Draft genome sequencing of Roseisolibacter agri AW1220.</title>
        <authorList>
            <person name="Tobiishi Y."/>
            <person name="Tonouchi A."/>
        </authorList>
    </citation>
    <scope>NUCLEOTIDE SEQUENCE</scope>
    <source>
        <strain evidence="2">AW1220</strain>
    </source>
</reference>
<sequence>MPAHLSPRHAAAVAALALVASAAAAQDTGAPLVLRLPVSTRALAMGGGQPVAVDAESQLYNPALLAWSRGASAQGQRWGAASTMGVLASTLSALRGTTGLAVQYLDYGATAGGLPDATRDATGALPTRGPVTASSLAASIGYARPMLGVRAGAVLRYAEERLGAARDGTVSADVGLAKGFLFDNVVVGLAVQHLGAGLQLAGARAPLPTRVTLGLSGAGYPLNPWLDVGASAAVSVLRGGEVAVAGGGELSLVPLQGYAITARVGARRTLAPGERPVTAGFGLTRDRVSLDYAYEPFVARDAHRIGLRVR</sequence>
<evidence type="ECO:0000313" key="2">
    <source>
        <dbReference type="EMBL" id="GLC24012.1"/>
    </source>
</evidence>
<evidence type="ECO:0000256" key="1">
    <source>
        <dbReference type="SAM" id="SignalP"/>
    </source>
</evidence>
<comment type="caution">
    <text evidence="2">The sequence shown here is derived from an EMBL/GenBank/DDBJ whole genome shotgun (WGS) entry which is preliminary data.</text>
</comment>